<dbReference type="AlphaFoldDB" id="B8HZ65"/>
<reference evidence="1" key="1">
    <citation type="submission" date="2009-01" db="EMBL/GenBank/DDBJ databases">
        <title>Complete sequence of plasmid1 Cyanothece sp. PCC 7425.</title>
        <authorList>
            <consortium name="US DOE Joint Genome Institute"/>
            <person name="Lucas S."/>
            <person name="Copeland A."/>
            <person name="Lapidus A."/>
            <person name="Glavina del Rio T."/>
            <person name="Dalin E."/>
            <person name="Tice H."/>
            <person name="Bruce D."/>
            <person name="Goodwin L."/>
            <person name="Pitluck S."/>
            <person name="Sims D."/>
            <person name="Meineke L."/>
            <person name="Brettin T."/>
            <person name="Detter J.C."/>
            <person name="Han C."/>
            <person name="Larimer F."/>
            <person name="Land M."/>
            <person name="Hauser L."/>
            <person name="Kyrpides N."/>
            <person name="Ovchinnikova G."/>
            <person name="Liberton M."/>
            <person name="Stoeckel J."/>
            <person name="Banerjee A."/>
            <person name="Singh A."/>
            <person name="Page L."/>
            <person name="Sato H."/>
            <person name="Zhao L."/>
            <person name="Sherman L."/>
            <person name="Pakrasi H."/>
            <person name="Richardson P."/>
        </authorList>
    </citation>
    <scope>NUCLEOTIDE SEQUENCE</scope>
    <source>
        <strain evidence="1">PCC 7425</strain>
        <plasmid evidence="1">pP742501</plasmid>
    </source>
</reference>
<protein>
    <submittedName>
        <fullName evidence="1">Uncharacterized protein</fullName>
    </submittedName>
</protein>
<dbReference type="HOGENOM" id="CLU_163219_0_0_3"/>
<proteinExistence type="predicted"/>
<name>B8HZ65_CYAP4</name>
<dbReference type="OrthoDB" id="9554316at2"/>
<organism evidence="1">
    <name type="scientific">Cyanothece sp. (strain PCC 7425 / ATCC 29141)</name>
    <dbReference type="NCBI Taxonomy" id="395961"/>
    <lineage>
        <taxon>Bacteria</taxon>
        <taxon>Bacillati</taxon>
        <taxon>Cyanobacteriota</taxon>
        <taxon>Cyanophyceae</taxon>
        <taxon>Gomontiellales</taxon>
        <taxon>Cyanothecaceae</taxon>
        <taxon>Cyanothece</taxon>
    </lineage>
</organism>
<keyword evidence="1" id="KW-0614">Plasmid</keyword>
<geneLocation type="plasmid" evidence="1">
    <name>pP742501</name>
</geneLocation>
<gene>
    <name evidence="1" type="ordered locus">Cyan7425_5460</name>
</gene>
<sequence>MTTAAHQNLIVSRVRVHRHLRILACDGQCGKAWGIHRRPKIQFDDNDPDDYAWFADSEIGTAPVDPGTEEDGDSKPLNRIHNRWCYLECERSDCRPVEKFRAIQLPDFTDRIYNQPSKHPPREP</sequence>
<accession>B8HZ65</accession>
<dbReference type="KEGG" id="cyn:Cyan7425_5460"/>
<dbReference type="EMBL" id="CP001345">
    <property type="protein sequence ID" value="ACL47713.1"/>
    <property type="molecule type" value="Genomic_DNA"/>
</dbReference>
<evidence type="ECO:0000313" key="1">
    <source>
        <dbReference type="EMBL" id="ACL47713.1"/>
    </source>
</evidence>